<dbReference type="SUPFAM" id="SSF57184">
    <property type="entry name" value="Growth factor receptor domain"/>
    <property type="match status" value="1"/>
</dbReference>
<evidence type="ECO:0000256" key="4">
    <source>
        <dbReference type="ARBA" id="ARBA00022679"/>
    </source>
</evidence>
<keyword evidence="2" id="KW-0723">Serine/threonine-protein kinase</keyword>
<dbReference type="Proteomes" id="UP000230069">
    <property type="component" value="Unassembled WGS sequence"/>
</dbReference>
<organism evidence="20 21">
    <name type="scientific">Aquilegia coerulea</name>
    <name type="common">Rocky mountain columbine</name>
    <dbReference type="NCBI Taxonomy" id="218851"/>
    <lineage>
        <taxon>Eukaryota</taxon>
        <taxon>Viridiplantae</taxon>
        <taxon>Streptophyta</taxon>
        <taxon>Embryophyta</taxon>
        <taxon>Tracheophyta</taxon>
        <taxon>Spermatophyta</taxon>
        <taxon>Magnoliopsida</taxon>
        <taxon>Ranunculales</taxon>
        <taxon>Ranunculaceae</taxon>
        <taxon>Thalictroideae</taxon>
        <taxon>Aquilegia</taxon>
    </lineage>
</organism>
<dbReference type="PROSITE" id="PS01187">
    <property type="entry name" value="EGF_CA"/>
    <property type="match status" value="1"/>
</dbReference>
<dbReference type="GO" id="GO:0005509">
    <property type="term" value="F:calcium ion binding"/>
    <property type="evidence" value="ECO:0007669"/>
    <property type="project" value="InterPro"/>
</dbReference>
<keyword evidence="10 15" id="KW-0067">ATP-binding</keyword>
<dbReference type="PROSITE" id="PS50026">
    <property type="entry name" value="EGF_3"/>
    <property type="match status" value="1"/>
</dbReference>
<dbReference type="GO" id="GO:0004674">
    <property type="term" value="F:protein serine/threonine kinase activity"/>
    <property type="evidence" value="ECO:0007669"/>
    <property type="project" value="UniProtKB-KW"/>
</dbReference>
<dbReference type="Pfam" id="PF07645">
    <property type="entry name" value="EGF_CA"/>
    <property type="match status" value="1"/>
</dbReference>
<evidence type="ECO:0000256" key="13">
    <source>
        <dbReference type="ARBA" id="ARBA00023157"/>
    </source>
</evidence>
<dbReference type="InterPro" id="IPR011009">
    <property type="entry name" value="Kinase-like_dom_sf"/>
</dbReference>
<dbReference type="GO" id="GO:0005886">
    <property type="term" value="C:plasma membrane"/>
    <property type="evidence" value="ECO:0007669"/>
    <property type="project" value="TreeGrafter"/>
</dbReference>
<dbReference type="SUPFAM" id="SSF56112">
    <property type="entry name" value="Protein kinase-like (PK-like)"/>
    <property type="match status" value="1"/>
</dbReference>
<feature type="signal peptide" evidence="17">
    <location>
        <begin position="1"/>
        <end position="26"/>
    </location>
</feature>
<name>A0A2G5FAQ0_AQUCA</name>
<feature type="domain" description="EGF-like" evidence="19">
    <location>
        <begin position="143"/>
        <end position="177"/>
    </location>
</feature>
<evidence type="ECO:0008006" key="22">
    <source>
        <dbReference type="Google" id="ProtNLM"/>
    </source>
</evidence>
<evidence type="ECO:0000256" key="17">
    <source>
        <dbReference type="SAM" id="SignalP"/>
    </source>
</evidence>
<dbReference type="Gene3D" id="1.10.510.10">
    <property type="entry name" value="Transferase(Phosphotransferase) domain 1"/>
    <property type="match status" value="1"/>
</dbReference>
<evidence type="ECO:0000256" key="11">
    <source>
        <dbReference type="ARBA" id="ARBA00022989"/>
    </source>
</evidence>
<keyword evidence="9" id="KW-0418">Kinase</keyword>
<dbReference type="InterPro" id="IPR009030">
    <property type="entry name" value="Growth_fac_rcpt_cys_sf"/>
</dbReference>
<evidence type="ECO:0000256" key="1">
    <source>
        <dbReference type="ARBA" id="ARBA00004479"/>
    </source>
</evidence>
<dbReference type="SMART" id="SM00181">
    <property type="entry name" value="EGF"/>
    <property type="match status" value="2"/>
</dbReference>
<comment type="caution">
    <text evidence="14">Lacks conserved residue(s) required for the propagation of feature annotation.</text>
</comment>
<protein>
    <recommendedName>
        <fullName evidence="22">Protein kinase domain-containing protein</fullName>
    </recommendedName>
</protein>
<dbReference type="InterPro" id="IPR000742">
    <property type="entry name" value="EGF"/>
</dbReference>
<dbReference type="AlphaFoldDB" id="A0A2G5FAQ0"/>
<evidence type="ECO:0000256" key="5">
    <source>
        <dbReference type="ARBA" id="ARBA00022692"/>
    </source>
</evidence>
<dbReference type="InterPro" id="IPR000152">
    <property type="entry name" value="EGF-type_Asp/Asn_hydroxyl_site"/>
</dbReference>
<keyword evidence="12 16" id="KW-0472">Membrane</keyword>
<evidence type="ECO:0000256" key="15">
    <source>
        <dbReference type="PROSITE-ProRule" id="PRU10141"/>
    </source>
</evidence>
<dbReference type="FunFam" id="3.30.200.20:FF:000043">
    <property type="entry name" value="Wall-associated receptor kinase 2"/>
    <property type="match status" value="1"/>
</dbReference>
<evidence type="ECO:0000256" key="9">
    <source>
        <dbReference type="ARBA" id="ARBA00022777"/>
    </source>
</evidence>
<dbReference type="STRING" id="218851.A0A2G5FAQ0"/>
<dbReference type="EMBL" id="KZ305018">
    <property type="protein sequence ID" value="PIA65111.1"/>
    <property type="molecule type" value="Genomic_DNA"/>
</dbReference>
<dbReference type="InterPro" id="IPR049883">
    <property type="entry name" value="NOTCH1_EGF-like"/>
</dbReference>
<reference evidence="20 21" key="1">
    <citation type="submission" date="2017-09" db="EMBL/GenBank/DDBJ databases">
        <title>WGS assembly of Aquilegia coerulea Goldsmith.</title>
        <authorList>
            <person name="Hodges S."/>
            <person name="Kramer E."/>
            <person name="Nordborg M."/>
            <person name="Tomkins J."/>
            <person name="Borevitz J."/>
            <person name="Derieg N."/>
            <person name="Yan J."/>
            <person name="Mihaltcheva S."/>
            <person name="Hayes R.D."/>
            <person name="Rokhsar D."/>
        </authorList>
    </citation>
    <scope>NUCLEOTIDE SEQUENCE [LARGE SCALE GENOMIC DNA]</scope>
    <source>
        <strain evidence="21">cv. Goldsmith</strain>
    </source>
</reference>
<dbReference type="Gene3D" id="2.90.20.10">
    <property type="entry name" value="Plasmodium vivax P25 domain"/>
    <property type="match status" value="1"/>
</dbReference>
<dbReference type="Pfam" id="PF07714">
    <property type="entry name" value="PK_Tyr_Ser-Thr"/>
    <property type="match status" value="1"/>
</dbReference>
<dbReference type="GO" id="GO:0005524">
    <property type="term" value="F:ATP binding"/>
    <property type="evidence" value="ECO:0007669"/>
    <property type="project" value="UniProtKB-UniRule"/>
</dbReference>
<dbReference type="InterPro" id="IPR017441">
    <property type="entry name" value="Protein_kinase_ATP_BS"/>
</dbReference>
<evidence type="ECO:0000256" key="6">
    <source>
        <dbReference type="ARBA" id="ARBA00022729"/>
    </source>
</evidence>
<feature type="binding site" evidence="15">
    <location>
        <position position="298"/>
    </location>
    <ligand>
        <name>ATP</name>
        <dbReference type="ChEBI" id="CHEBI:30616"/>
    </ligand>
</feature>
<evidence type="ECO:0000256" key="16">
    <source>
        <dbReference type="SAM" id="Phobius"/>
    </source>
</evidence>
<feature type="transmembrane region" description="Helical" evidence="16">
    <location>
        <begin position="197"/>
        <end position="219"/>
    </location>
</feature>
<keyword evidence="3 14" id="KW-0245">EGF-like domain</keyword>
<dbReference type="InterPro" id="IPR045274">
    <property type="entry name" value="WAK-like"/>
</dbReference>
<keyword evidence="6 17" id="KW-0732">Signal</keyword>
<dbReference type="InParanoid" id="A0A2G5FAQ0"/>
<feature type="domain" description="Protein kinase" evidence="18">
    <location>
        <begin position="269"/>
        <end position="480"/>
    </location>
</feature>
<feature type="chain" id="PRO_5013969204" description="Protein kinase domain-containing protein" evidence="17">
    <location>
        <begin position="27"/>
        <end position="480"/>
    </location>
</feature>
<evidence type="ECO:0000259" key="18">
    <source>
        <dbReference type="PROSITE" id="PS50011"/>
    </source>
</evidence>
<dbReference type="InterPro" id="IPR018097">
    <property type="entry name" value="EGF_Ca-bd_CS"/>
</dbReference>
<evidence type="ECO:0000313" key="21">
    <source>
        <dbReference type="Proteomes" id="UP000230069"/>
    </source>
</evidence>
<dbReference type="InterPro" id="IPR001881">
    <property type="entry name" value="EGF-like_Ca-bd_dom"/>
</dbReference>
<evidence type="ECO:0000256" key="3">
    <source>
        <dbReference type="ARBA" id="ARBA00022536"/>
    </source>
</evidence>
<evidence type="ECO:0000256" key="10">
    <source>
        <dbReference type="ARBA" id="ARBA00022840"/>
    </source>
</evidence>
<evidence type="ECO:0000256" key="12">
    <source>
        <dbReference type="ARBA" id="ARBA00023136"/>
    </source>
</evidence>
<sequence length="480" mass="53429">MPKLKNGDTELLLLLLSWLVLPSVTAVNQTETLPGCQAKCGNLNVPYPFVWSFDPCGAAFLGEQDKYTFRASDFYNATSLVDIPIVINFAVDNQTCKAAKKNSTAYACKENSYCIESIDDTGYLCNCSAGFEGNPYLSHGCQDVNECEDPNNNPCKGICTNTRGSYNCSCPDDFYGDGRKNGTGCTKKTEKAPVLQLSLGIGLGLLFLLVAGSWIFYILKKRELSKLRKKFFQQNGGLLLKQQISSHEGGAESTKIFTEEELKLATNNYDHQRILGQGGYGTVYKGILPDQRIVAIKKSKIVDESQLALFINEFAILTQINHRNVVKLLGCCLETKVPLLVYEYVSNGTLYQLLHKKSGMLSCLPWDVQSRISHILDVGIMNEEKTQQVFAVAELAKRCLTLKGEKRPSMKEVAAELEGLSGFERQSWLQTVQQSNEEHKHQEYEQGDLYSIPVGSYSLNDTSGQYSLEKPMLQSMNVPR</sequence>
<keyword evidence="5 16" id="KW-0812">Transmembrane</keyword>
<dbReference type="PROSITE" id="PS00107">
    <property type="entry name" value="PROTEIN_KINASE_ATP"/>
    <property type="match status" value="1"/>
</dbReference>
<evidence type="ECO:0000259" key="19">
    <source>
        <dbReference type="PROSITE" id="PS50026"/>
    </source>
</evidence>
<evidence type="ECO:0000256" key="8">
    <source>
        <dbReference type="ARBA" id="ARBA00022741"/>
    </source>
</evidence>
<dbReference type="Gene3D" id="3.30.200.20">
    <property type="entry name" value="Phosphorylase Kinase, domain 1"/>
    <property type="match status" value="1"/>
</dbReference>
<accession>A0A2G5FAQ0</accession>
<keyword evidence="4" id="KW-0808">Transferase</keyword>
<dbReference type="SMART" id="SM00179">
    <property type="entry name" value="EGF_CA"/>
    <property type="match status" value="1"/>
</dbReference>
<keyword evidence="7" id="KW-0677">Repeat</keyword>
<keyword evidence="21" id="KW-1185">Reference proteome</keyword>
<evidence type="ECO:0000256" key="7">
    <source>
        <dbReference type="ARBA" id="ARBA00022737"/>
    </source>
</evidence>
<gene>
    <name evidence="20" type="ORF">AQUCO_00100537v1</name>
</gene>
<comment type="subcellular location">
    <subcellularLocation>
        <location evidence="1">Membrane</location>
        <topology evidence="1">Single-pass type I membrane protein</topology>
    </subcellularLocation>
</comment>
<keyword evidence="13" id="KW-1015">Disulfide bond</keyword>
<dbReference type="OrthoDB" id="4062651at2759"/>
<keyword evidence="11 16" id="KW-1133">Transmembrane helix</keyword>
<evidence type="ECO:0000256" key="2">
    <source>
        <dbReference type="ARBA" id="ARBA00022527"/>
    </source>
</evidence>
<dbReference type="PROSITE" id="PS00010">
    <property type="entry name" value="ASX_HYDROXYL"/>
    <property type="match status" value="1"/>
</dbReference>
<dbReference type="InterPro" id="IPR001245">
    <property type="entry name" value="Ser-Thr/Tyr_kinase_cat_dom"/>
</dbReference>
<evidence type="ECO:0000313" key="20">
    <source>
        <dbReference type="EMBL" id="PIA65111.1"/>
    </source>
</evidence>
<proteinExistence type="predicted"/>
<keyword evidence="8 15" id="KW-0547">Nucleotide-binding</keyword>
<evidence type="ECO:0000256" key="14">
    <source>
        <dbReference type="PROSITE-ProRule" id="PRU00076"/>
    </source>
</evidence>
<dbReference type="PROSITE" id="PS50011">
    <property type="entry name" value="PROTEIN_KINASE_DOM"/>
    <property type="match status" value="1"/>
</dbReference>
<dbReference type="GO" id="GO:0007166">
    <property type="term" value="P:cell surface receptor signaling pathway"/>
    <property type="evidence" value="ECO:0007669"/>
    <property type="project" value="InterPro"/>
</dbReference>
<dbReference type="PANTHER" id="PTHR27005">
    <property type="entry name" value="WALL-ASSOCIATED RECEPTOR KINASE-LIKE 21"/>
    <property type="match status" value="1"/>
</dbReference>
<dbReference type="CDD" id="cd00054">
    <property type="entry name" value="EGF_CA"/>
    <property type="match status" value="1"/>
</dbReference>
<dbReference type="InterPro" id="IPR000719">
    <property type="entry name" value="Prot_kinase_dom"/>
</dbReference>
<dbReference type="PANTHER" id="PTHR27005:SF492">
    <property type="entry name" value="LOW QUALITY PROTEIN: WALL-ASSOCIATED RECEPTOR KINASE-LIKE 1"/>
    <property type="match status" value="1"/>
</dbReference>